<dbReference type="SUPFAM" id="SSF55856">
    <property type="entry name" value="Cytochrome b5-like heme/steroid binding domain"/>
    <property type="match status" value="1"/>
</dbReference>
<dbReference type="InterPro" id="IPR010960">
    <property type="entry name" value="Flavocytochrome_c"/>
</dbReference>
<proteinExistence type="predicted"/>
<dbReference type="InterPro" id="IPR036400">
    <property type="entry name" value="Cyt_B5-like_heme/steroid_sf"/>
</dbReference>
<evidence type="ECO:0000313" key="10">
    <source>
        <dbReference type="EMBL" id="WZN63671.1"/>
    </source>
</evidence>
<dbReference type="GO" id="GO:0010181">
    <property type="term" value="F:FMN binding"/>
    <property type="evidence" value="ECO:0007669"/>
    <property type="project" value="InterPro"/>
</dbReference>
<dbReference type="PROSITE" id="PS00191">
    <property type="entry name" value="CYTOCHROME_B5_1"/>
    <property type="match status" value="1"/>
</dbReference>
<dbReference type="GO" id="GO:0020037">
    <property type="term" value="F:heme binding"/>
    <property type="evidence" value="ECO:0007669"/>
    <property type="project" value="InterPro"/>
</dbReference>
<gene>
    <name evidence="10" type="ORF">HKI87_08g52220</name>
</gene>
<dbReference type="Proteomes" id="UP001472866">
    <property type="component" value="Chromosome 08"/>
</dbReference>
<sequence>MSTRVIIIGGGLAGLSAAHTVIENGGRVTLVDKMAFLGGNSTKATSGISGTLTKAQVNQNIHDSPMTFEKDILKAACGLQHSTPPEHTKPLAHVLAYGSGPAVDWLMERFELDLSKLALMGGHSFARTHRGKEKFPGFTITYTLMEALEEIEEKTKGEKARIITKANAKDLIRDSSGKVVGLEYELRSGKREKLYGPVIIATGGFGADFDDNSILVKVRPDIKHLSTTNGEHCTGDGIKMAQAVGASDVDIDRVQVHPTGLVHPAEPDAKVKFLAAEALRGVGGILIDAKGNRFCNELGTRDYVTDCMNKGHGPFRLVLNGKASKEIEWHCKHYKGRGVMKALTGKELCNEMGISTAKLSDTFNKYNADAGKGHPDGYGKKFFPNVPYSVSDSFHVAQVTPVIHYCMGGLKIDTDSRVCRAGGESIEGLYAAGEVAGGVHGRNRLGGNSLLDCVVFGRVAGATATRDLLNFALNTLEKGGSLQQAQHSAKGNSMAAAAAGGAGVVLSAEEVAKHNTAQDCWVILGGKVYDVTDFLDDHPGGKKAILVYAGRDATEEFEMLHAPNVLKKYLPAEACLGKLGESSKL</sequence>
<evidence type="ECO:0000256" key="4">
    <source>
        <dbReference type="ARBA" id="ARBA00022723"/>
    </source>
</evidence>
<dbReference type="EMBL" id="CP151508">
    <property type="protein sequence ID" value="WZN63671.1"/>
    <property type="molecule type" value="Genomic_DNA"/>
</dbReference>
<evidence type="ECO:0000313" key="11">
    <source>
        <dbReference type="Proteomes" id="UP001472866"/>
    </source>
</evidence>
<keyword evidence="8" id="KW-0732">Signal</keyword>
<keyword evidence="2" id="KW-0349">Heme</keyword>
<name>A0AAX4PC77_9CHLO</name>
<dbReference type="InterPro" id="IPR018506">
    <property type="entry name" value="Cyt_B5_heme-BS"/>
</dbReference>
<evidence type="ECO:0000256" key="2">
    <source>
        <dbReference type="ARBA" id="ARBA00022617"/>
    </source>
</evidence>
<evidence type="ECO:0000256" key="6">
    <source>
        <dbReference type="ARBA" id="ARBA00023002"/>
    </source>
</evidence>
<keyword evidence="6" id="KW-0560">Oxidoreductase</keyword>
<dbReference type="AlphaFoldDB" id="A0AAX4PC77"/>
<dbReference type="SUPFAM" id="SSF56425">
    <property type="entry name" value="Succinate dehydrogenase/fumarate reductase flavoprotein, catalytic domain"/>
    <property type="match status" value="1"/>
</dbReference>
<evidence type="ECO:0000256" key="1">
    <source>
        <dbReference type="ARBA" id="ARBA00001974"/>
    </source>
</evidence>
<evidence type="ECO:0000256" key="3">
    <source>
        <dbReference type="ARBA" id="ARBA00022630"/>
    </source>
</evidence>
<keyword evidence="11" id="KW-1185">Reference proteome</keyword>
<dbReference type="InterPro" id="IPR003953">
    <property type="entry name" value="FAD-dep_OxRdtase_2_FAD-bd"/>
</dbReference>
<protein>
    <submittedName>
        <fullName evidence="10">Fumarate reductase</fullName>
    </submittedName>
</protein>
<evidence type="ECO:0000259" key="9">
    <source>
        <dbReference type="PROSITE" id="PS50255"/>
    </source>
</evidence>
<keyword evidence="4" id="KW-0479">Metal-binding</keyword>
<dbReference type="Gene3D" id="3.90.700.10">
    <property type="entry name" value="Succinate dehydrogenase/fumarate reductase flavoprotein, catalytic domain"/>
    <property type="match status" value="1"/>
</dbReference>
<feature type="chain" id="PRO_5043859000" evidence="8">
    <location>
        <begin position="19"/>
        <end position="585"/>
    </location>
</feature>
<feature type="domain" description="Cytochrome b5 heme-binding" evidence="9">
    <location>
        <begin position="503"/>
        <end position="580"/>
    </location>
</feature>
<dbReference type="NCBIfam" id="TIGR01813">
    <property type="entry name" value="flavo_cyto_c"/>
    <property type="match status" value="1"/>
</dbReference>
<dbReference type="InterPro" id="IPR036188">
    <property type="entry name" value="FAD/NAD-bd_sf"/>
</dbReference>
<dbReference type="PRINTS" id="PR00363">
    <property type="entry name" value="CYTOCHROMEB5"/>
</dbReference>
<evidence type="ECO:0000256" key="8">
    <source>
        <dbReference type="SAM" id="SignalP"/>
    </source>
</evidence>
<organism evidence="10 11">
    <name type="scientific">Chloropicon roscoffensis</name>
    <dbReference type="NCBI Taxonomy" id="1461544"/>
    <lineage>
        <taxon>Eukaryota</taxon>
        <taxon>Viridiplantae</taxon>
        <taxon>Chlorophyta</taxon>
        <taxon>Chloropicophyceae</taxon>
        <taxon>Chloropicales</taxon>
        <taxon>Chloropicaceae</taxon>
        <taxon>Chloropicon</taxon>
    </lineage>
</organism>
<dbReference type="Gene3D" id="3.10.120.10">
    <property type="entry name" value="Cytochrome b5-like heme/steroid binding domain"/>
    <property type="match status" value="1"/>
</dbReference>
<dbReference type="Pfam" id="PF00173">
    <property type="entry name" value="Cyt-b5"/>
    <property type="match status" value="1"/>
</dbReference>
<keyword evidence="3" id="KW-0285">Flavoprotein</keyword>
<evidence type="ECO:0000256" key="7">
    <source>
        <dbReference type="ARBA" id="ARBA00023004"/>
    </source>
</evidence>
<dbReference type="Gene3D" id="3.50.50.60">
    <property type="entry name" value="FAD/NAD(P)-binding domain"/>
    <property type="match status" value="1"/>
</dbReference>
<dbReference type="GO" id="GO:0016491">
    <property type="term" value="F:oxidoreductase activity"/>
    <property type="evidence" value="ECO:0007669"/>
    <property type="project" value="UniProtKB-KW"/>
</dbReference>
<dbReference type="PANTHER" id="PTHR43400:SF1">
    <property type="entry name" value="FUMARATE REDUCTASE"/>
    <property type="match status" value="1"/>
</dbReference>
<keyword evidence="5" id="KW-0274">FAD</keyword>
<dbReference type="InterPro" id="IPR027477">
    <property type="entry name" value="Succ_DH/fumarate_Rdtase_cat_sf"/>
</dbReference>
<dbReference type="SMART" id="SM01117">
    <property type="entry name" value="Cyt-b5"/>
    <property type="match status" value="1"/>
</dbReference>
<accession>A0AAX4PC77</accession>
<comment type="cofactor">
    <cofactor evidence="1">
        <name>FAD</name>
        <dbReference type="ChEBI" id="CHEBI:57692"/>
    </cofactor>
</comment>
<reference evidence="10 11" key="1">
    <citation type="submission" date="2024-03" db="EMBL/GenBank/DDBJ databases">
        <title>Complete genome sequence of the green alga Chloropicon roscoffensis RCC1871.</title>
        <authorList>
            <person name="Lemieux C."/>
            <person name="Pombert J.-F."/>
            <person name="Otis C."/>
            <person name="Turmel M."/>
        </authorList>
    </citation>
    <scope>NUCLEOTIDE SEQUENCE [LARGE SCALE GENOMIC DNA]</scope>
    <source>
        <strain evidence="10 11">RCC1871</strain>
    </source>
</reference>
<dbReference type="PROSITE" id="PS50255">
    <property type="entry name" value="CYTOCHROME_B5_2"/>
    <property type="match status" value="1"/>
</dbReference>
<dbReference type="InterPro" id="IPR001199">
    <property type="entry name" value="Cyt_B5-like_heme/steroid-bd"/>
</dbReference>
<dbReference type="FunFam" id="3.10.120.10:FF:000009">
    <property type="entry name" value="Cytochrome b2, mitochondrial, putative"/>
    <property type="match status" value="1"/>
</dbReference>
<dbReference type="SUPFAM" id="SSF51905">
    <property type="entry name" value="FAD/NAD(P)-binding domain"/>
    <property type="match status" value="1"/>
</dbReference>
<dbReference type="Pfam" id="PF00890">
    <property type="entry name" value="FAD_binding_2"/>
    <property type="match status" value="1"/>
</dbReference>
<feature type="signal peptide" evidence="8">
    <location>
        <begin position="1"/>
        <end position="18"/>
    </location>
</feature>
<dbReference type="InterPro" id="IPR050315">
    <property type="entry name" value="FAD-oxidoreductase_2"/>
</dbReference>
<dbReference type="PANTHER" id="PTHR43400">
    <property type="entry name" value="FUMARATE REDUCTASE"/>
    <property type="match status" value="1"/>
</dbReference>
<keyword evidence="7" id="KW-0408">Iron</keyword>
<dbReference type="GO" id="GO:0046872">
    <property type="term" value="F:metal ion binding"/>
    <property type="evidence" value="ECO:0007669"/>
    <property type="project" value="UniProtKB-KW"/>
</dbReference>
<evidence type="ECO:0000256" key="5">
    <source>
        <dbReference type="ARBA" id="ARBA00022827"/>
    </source>
</evidence>